<dbReference type="InterPro" id="IPR027417">
    <property type="entry name" value="P-loop_NTPase"/>
</dbReference>
<dbReference type="Pfam" id="PF13086">
    <property type="entry name" value="AAA_11"/>
    <property type="match status" value="1"/>
</dbReference>
<dbReference type="KEGG" id="schy:GVO57_14200"/>
<evidence type="ECO:0000313" key="3">
    <source>
        <dbReference type="EMBL" id="QHL92039.1"/>
    </source>
</evidence>
<dbReference type="InterPro" id="IPR050534">
    <property type="entry name" value="Coronavir_polyprotein_1ab"/>
</dbReference>
<dbReference type="RefSeq" id="WP_160594073.1">
    <property type="nucleotide sequence ID" value="NZ_CP047896.1"/>
</dbReference>
<dbReference type="PANTHER" id="PTHR43788">
    <property type="entry name" value="DNA2/NAM7 HELICASE FAMILY MEMBER"/>
    <property type="match status" value="1"/>
</dbReference>
<dbReference type="Proteomes" id="UP000464468">
    <property type="component" value="Plasmid pC33"/>
</dbReference>
<dbReference type="GO" id="GO:0043139">
    <property type="term" value="F:5'-3' DNA helicase activity"/>
    <property type="evidence" value="ECO:0007669"/>
    <property type="project" value="TreeGrafter"/>
</dbReference>
<feature type="compositionally biased region" description="Acidic residues" evidence="1">
    <location>
        <begin position="94"/>
        <end position="107"/>
    </location>
</feature>
<dbReference type="SUPFAM" id="SSF52540">
    <property type="entry name" value="P-loop containing nucleoside triphosphate hydrolases"/>
    <property type="match status" value="1"/>
</dbReference>
<name>A0A7Z2SAN6_9SPHN</name>
<gene>
    <name evidence="3" type="ORF">GVO57_14200</name>
</gene>
<evidence type="ECO:0000256" key="1">
    <source>
        <dbReference type="SAM" id="MobiDB-lite"/>
    </source>
</evidence>
<dbReference type="PANTHER" id="PTHR43788:SF8">
    <property type="entry name" value="DNA-BINDING PROTEIN SMUBP-2"/>
    <property type="match status" value="1"/>
</dbReference>
<proteinExistence type="predicted"/>
<evidence type="ECO:0000259" key="2">
    <source>
        <dbReference type="Pfam" id="PF13086"/>
    </source>
</evidence>
<sequence>MGLKRSRTSLRDLTYRAANALQALKPVWMMSPTSAAQYIRPNSIRFDLLVIDEASQMRPEFAVSAILRADQIVVVGDANQLPPSDFFSASLSDGEGDGDDGSATEDTESILDLANQRLRRKRRLRWHYRSQHERLIQYSNREFYDRDLIIFPSPRTDDELLGVKCHYVGGTYDASINQQEAQAVIEEAYRLMRAYPERSLGIATMNIKQADLIRAEFDRLMLEQREVRDYIDYHSGGSTSSLSRISKTCRVMNATLS</sequence>
<keyword evidence="3" id="KW-0614">Plasmid</keyword>
<reference evidence="3 4" key="1">
    <citation type="submission" date="2020-01" db="EMBL/GenBank/DDBJ databases">
        <title>Sphingomonas sp. C33 whole genome sequece.</title>
        <authorList>
            <person name="Park C."/>
        </authorList>
    </citation>
    <scope>NUCLEOTIDE SEQUENCE [LARGE SCALE GENOMIC DNA]</scope>
    <source>
        <strain evidence="3 4">C33</strain>
        <plasmid evidence="4">pc33</plasmid>
    </source>
</reference>
<keyword evidence="4" id="KW-1185">Reference proteome</keyword>
<accession>A0A7Z2SAN6</accession>
<dbReference type="EMBL" id="CP047896">
    <property type="protein sequence ID" value="QHL92039.1"/>
    <property type="molecule type" value="Genomic_DNA"/>
</dbReference>
<protein>
    <recommendedName>
        <fullName evidence="2">DNA2/NAM7 helicase helicase domain-containing protein</fullName>
    </recommendedName>
</protein>
<organism evidence="3 4">
    <name type="scientific">Sphingomonas changnyeongensis</name>
    <dbReference type="NCBI Taxonomy" id="2698679"/>
    <lineage>
        <taxon>Bacteria</taxon>
        <taxon>Pseudomonadati</taxon>
        <taxon>Pseudomonadota</taxon>
        <taxon>Alphaproteobacteria</taxon>
        <taxon>Sphingomonadales</taxon>
        <taxon>Sphingomonadaceae</taxon>
        <taxon>Sphingomonas</taxon>
    </lineage>
</organism>
<evidence type="ECO:0000313" key="4">
    <source>
        <dbReference type="Proteomes" id="UP000464468"/>
    </source>
</evidence>
<feature type="domain" description="DNA2/NAM7 helicase helicase" evidence="2">
    <location>
        <begin position="43"/>
        <end position="83"/>
    </location>
</feature>
<dbReference type="Gene3D" id="3.40.50.300">
    <property type="entry name" value="P-loop containing nucleotide triphosphate hydrolases"/>
    <property type="match status" value="2"/>
</dbReference>
<feature type="region of interest" description="Disordered" evidence="1">
    <location>
        <begin position="86"/>
        <end position="107"/>
    </location>
</feature>
<geneLocation type="plasmid" evidence="4">
    <name>pc33</name>
</geneLocation>
<dbReference type="AlphaFoldDB" id="A0A7Z2SAN6"/>
<dbReference type="InterPro" id="IPR041677">
    <property type="entry name" value="DNA2/NAM7_AAA_11"/>
</dbReference>